<gene>
    <name evidence="2" type="ORF">PCYB_112560</name>
</gene>
<feature type="non-terminal residue" evidence="2">
    <location>
        <position position="211"/>
    </location>
</feature>
<dbReference type="GeneID" id="14693601"/>
<evidence type="ECO:0000313" key="2">
    <source>
        <dbReference type="EMBL" id="GAB67235.1"/>
    </source>
</evidence>
<dbReference type="VEuPathDB" id="PlasmoDB:PCYB_112560"/>
<dbReference type="AlphaFoldDB" id="K6UXK5"/>
<evidence type="ECO:0000256" key="1">
    <source>
        <dbReference type="SAM" id="MobiDB-lite"/>
    </source>
</evidence>
<proteinExistence type="predicted"/>
<feature type="region of interest" description="Disordered" evidence="1">
    <location>
        <begin position="82"/>
        <end position="112"/>
    </location>
</feature>
<dbReference type="OrthoDB" id="370662at2759"/>
<evidence type="ECO:0000313" key="3">
    <source>
        <dbReference type="Proteomes" id="UP000006319"/>
    </source>
</evidence>
<dbReference type="EMBL" id="DF157103">
    <property type="protein sequence ID" value="GAB67235.1"/>
    <property type="molecule type" value="Genomic_DNA"/>
</dbReference>
<name>K6UXK5_PLACD</name>
<sequence>MFILSKISIYKMMQIHRENQRDPSREQENLFDKYILSLFQKENYQRKNTALRLKTIRRGHNPRNAININDVLTPIRLKMKKKRGETVTDDSSGSPLAQKGLNAKRPTTKNGKNIQAKCGKVRELVKAKKAIPGDEVRQIRQKVAMGGVRRKEKLDLTAKKANQLSSKETDVSRSQEMAHLRSNTMKALRAKAMDELYVRAKEKIRQKNMDE</sequence>
<organism evidence="2 3">
    <name type="scientific">Plasmodium cynomolgi (strain B)</name>
    <dbReference type="NCBI Taxonomy" id="1120755"/>
    <lineage>
        <taxon>Eukaryota</taxon>
        <taxon>Sar</taxon>
        <taxon>Alveolata</taxon>
        <taxon>Apicomplexa</taxon>
        <taxon>Aconoidasida</taxon>
        <taxon>Haemosporida</taxon>
        <taxon>Plasmodiidae</taxon>
        <taxon>Plasmodium</taxon>
        <taxon>Plasmodium (Plasmodium)</taxon>
    </lineage>
</organism>
<accession>K6UXK5</accession>
<dbReference type="Proteomes" id="UP000006319">
    <property type="component" value="Chromosome 11"/>
</dbReference>
<protein>
    <submittedName>
        <fullName evidence="2">Uncharacterized protein</fullName>
    </submittedName>
</protein>
<dbReference type="KEGG" id="pcy:PCYB_112560"/>
<dbReference type="PhylomeDB" id="K6UXK5"/>
<dbReference type="RefSeq" id="XP_004223182.1">
    <property type="nucleotide sequence ID" value="XM_004223134.1"/>
</dbReference>
<keyword evidence="3" id="KW-1185">Reference proteome</keyword>
<reference evidence="2 3" key="1">
    <citation type="journal article" date="2012" name="Nat. Genet.">
        <title>Plasmodium cynomolgi genome sequences provide insight into Plasmodium vivax and the monkey malaria clade.</title>
        <authorList>
            <person name="Tachibana S."/>
            <person name="Sullivan S.A."/>
            <person name="Kawai S."/>
            <person name="Nakamura S."/>
            <person name="Kim H.R."/>
            <person name="Goto N."/>
            <person name="Arisue N."/>
            <person name="Palacpac N.M.Q."/>
            <person name="Honma H."/>
            <person name="Yagi M."/>
            <person name="Tougan T."/>
            <person name="Katakai Y."/>
            <person name="Kaneko O."/>
            <person name="Mita T."/>
            <person name="Kita K."/>
            <person name="Yasutomi Y."/>
            <person name="Sutton P.L."/>
            <person name="Shakhbatyan R."/>
            <person name="Horii T."/>
            <person name="Yasunaga T."/>
            <person name="Barnwell J.W."/>
            <person name="Escalante A.A."/>
            <person name="Carlton J.M."/>
            <person name="Tanabe K."/>
        </authorList>
    </citation>
    <scope>NUCLEOTIDE SEQUENCE [LARGE SCALE GENOMIC DNA]</scope>
    <source>
        <strain evidence="2 3">B</strain>
    </source>
</reference>